<dbReference type="PANTHER" id="PTHR12732:SF8">
    <property type="entry name" value="NUCLEAR MRNA EXPORT PROTEIN THP1"/>
    <property type="match status" value="1"/>
</dbReference>
<keyword evidence="2" id="KW-1185">Reference proteome</keyword>
<protein>
    <recommendedName>
        <fullName evidence="3">PCI domain-containing protein</fullName>
    </recommendedName>
</protein>
<organism evidence="1 2">
    <name type="scientific">Malassezia nana</name>
    <dbReference type="NCBI Taxonomy" id="180528"/>
    <lineage>
        <taxon>Eukaryota</taxon>
        <taxon>Fungi</taxon>
        <taxon>Dikarya</taxon>
        <taxon>Basidiomycota</taxon>
        <taxon>Ustilaginomycotina</taxon>
        <taxon>Malasseziomycetes</taxon>
        <taxon>Malasseziales</taxon>
        <taxon>Malasseziaceae</taxon>
        <taxon>Malassezia</taxon>
    </lineage>
</organism>
<evidence type="ECO:0000313" key="1">
    <source>
        <dbReference type="EMBL" id="WFD25060.1"/>
    </source>
</evidence>
<dbReference type="GO" id="GO:0003690">
    <property type="term" value="F:double-stranded DNA binding"/>
    <property type="evidence" value="ECO:0007669"/>
    <property type="project" value="InterPro"/>
</dbReference>
<reference evidence="1" key="1">
    <citation type="submission" date="2023-03" db="EMBL/GenBank/DDBJ databases">
        <title>Mating type loci evolution in Malassezia.</title>
        <authorList>
            <person name="Coelho M.A."/>
        </authorList>
    </citation>
    <scope>NUCLEOTIDE SEQUENCE</scope>
    <source>
        <strain evidence="1">CBS 9557</strain>
    </source>
</reference>
<evidence type="ECO:0008006" key="3">
    <source>
        <dbReference type="Google" id="ProtNLM"/>
    </source>
</evidence>
<dbReference type="GO" id="GO:0070390">
    <property type="term" value="C:transcription export complex 2"/>
    <property type="evidence" value="ECO:0007669"/>
    <property type="project" value="TreeGrafter"/>
</dbReference>
<dbReference type="AlphaFoldDB" id="A0AAF0J5J2"/>
<sequence length="440" mass="49170">MQDADPVAHYLSQIETACTSCDAASLLQNVALSPPDYAVLQQALGDKAREARLTQSLEHVCATVHLAPGNKALEKRFHAMIFELLSYIQTFPPPHTHPPLSGAYDAWIKVYTSANAVFTHPDTIWIIPAFKYISNQLVSLAIRTDQASPDRLYTKTIDAAGRLSKSAGMAANDRTAAPAQQTKRMAVLTLANASFRAYFCLNNTRLCETVLGSVNNALLMNRRYAAEGETGEDPYTMAERVTYHYYLGKIRLFQHRVQLAAYHLRWAFDHCTSSHMQNKRTILIPLVAVYAILGRYASPTLLALFDLQSVYGRMLSSLKAGHACQVMQELEQHREWLRTRGLYMLLCEKLILSLWRNLFQRCTRWQHPSSSSQGPPTLQIATLVRPARLAWKDPTLNEEDVECMAANLIEQVRAKPLTAGTDESVHLALQGRTRSAAGTA</sequence>
<dbReference type="InterPro" id="IPR045114">
    <property type="entry name" value="Csn12-like"/>
</dbReference>
<dbReference type="GO" id="GO:0000973">
    <property type="term" value="P:post-transcriptional tethering of RNA polymerase II gene DNA at nuclear periphery"/>
    <property type="evidence" value="ECO:0007669"/>
    <property type="project" value="TreeGrafter"/>
</dbReference>
<proteinExistence type="predicted"/>
<accession>A0AAF0J5J2</accession>
<dbReference type="EMBL" id="CP119892">
    <property type="protein sequence ID" value="WFD25060.1"/>
    <property type="molecule type" value="Genomic_DNA"/>
</dbReference>
<evidence type="ECO:0000313" key="2">
    <source>
        <dbReference type="Proteomes" id="UP001213623"/>
    </source>
</evidence>
<dbReference type="GO" id="GO:0016973">
    <property type="term" value="P:poly(A)+ mRNA export from nucleus"/>
    <property type="evidence" value="ECO:0007669"/>
    <property type="project" value="TreeGrafter"/>
</dbReference>
<name>A0AAF0J5J2_9BASI</name>
<dbReference type="GO" id="GO:0003723">
    <property type="term" value="F:RNA binding"/>
    <property type="evidence" value="ECO:0007669"/>
    <property type="project" value="InterPro"/>
</dbReference>
<gene>
    <name evidence="1" type="ORF">MNAN1_000022</name>
</gene>
<dbReference type="GO" id="GO:0006368">
    <property type="term" value="P:transcription elongation by RNA polymerase II"/>
    <property type="evidence" value="ECO:0007669"/>
    <property type="project" value="TreeGrafter"/>
</dbReference>
<dbReference type="PANTHER" id="PTHR12732">
    <property type="entry name" value="UNCHARACTERIZED PROTEASOME COMPONENT REGION PCI-CONTAINING"/>
    <property type="match status" value="1"/>
</dbReference>
<dbReference type="SMART" id="SM00753">
    <property type="entry name" value="PAM"/>
    <property type="match status" value="1"/>
</dbReference>
<dbReference type="Proteomes" id="UP001213623">
    <property type="component" value="Chromosome 1"/>
</dbReference>